<organism evidence="2 3">
    <name type="scientific">Pseudogymnoascus verrucosus</name>
    <dbReference type="NCBI Taxonomy" id="342668"/>
    <lineage>
        <taxon>Eukaryota</taxon>
        <taxon>Fungi</taxon>
        <taxon>Dikarya</taxon>
        <taxon>Ascomycota</taxon>
        <taxon>Pezizomycotina</taxon>
        <taxon>Leotiomycetes</taxon>
        <taxon>Thelebolales</taxon>
        <taxon>Thelebolaceae</taxon>
        <taxon>Pseudogymnoascus</taxon>
    </lineage>
</organism>
<feature type="region of interest" description="Disordered" evidence="1">
    <location>
        <begin position="1961"/>
        <end position="1989"/>
    </location>
</feature>
<protein>
    <submittedName>
        <fullName evidence="2">Uncharacterized protein</fullName>
    </submittedName>
</protein>
<dbReference type="GeneID" id="28843313"/>
<feature type="compositionally biased region" description="Polar residues" evidence="1">
    <location>
        <begin position="566"/>
        <end position="579"/>
    </location>
</feature>
<feature type="compositionally biased region" description="Pro residues" evidence="1">
    <location>
        <begin position="104"/>
        <end position="113"/>
    </location>
</feature>
<reference evidence="2 3" key="1">
    <citation type="submission" date="2016-03" db="EMBL/GenBank/DDBJ databases">
        <title>Comparative genomics of Pseudogymnoascus destructans, the fungus causing white-nose syndrome of bats.</title>
        <authorList>
            <person name="Palmer J.M."/>
            <person name="Drees K.P."/>
            <person name="Foster J.T."/>
            <person name="Lindner D.L."/>
        </authorList>
    </citation>
    <scope>NUCLEOTIDE SEQUENCE [LARGE SCALE GENOMIC DNA]</scope>
    <source>
        <strain evidence="2 3">UAMH 10579</strain>
    </source>
</reference>
<feature type="compositionally biased region" description="Basic residues" evidence="1">
    <location>
        <begin position="307"/>
        <end position="318"/>
    </location>
</feature>
<reference evidence="3" key="2">
    <citation type="journal article" date="2018" name="Nat. Commun.">
        <title>Extreme sensitivity to ultraviolet light in the fungal pathogen causing white-nose syndrome of bats.</title>
        <authorList>
            <person name="Palmer J.M."/>
            <person name="Drees K.P."/>
            <person name="Foster J.T."/>
            <person name="Lindner D.L."/>
        </authorList>
    </citation>
    <scope>NUCLEOTIDE SEQUENCE [LARGE SCALE GENOMIC DNA]</scope>
    <source>
        <strain evidence="3">UAMH 10579</strain>
    </source>
</reference>
<feature type="compositionally biased region" description="Basic and acidic residues" evidence="1">
    <location>
        <begin position="1"/>
        <end position="18"/>
    </location>
</feature>
<evidence type="ECO:0000313" key="2">
    <source>
        <dbReference type="EMBL" id="OBT91993.1"/>
    </source>
</evidence>
<accession>A0A1B8G834</accession>
<feature type="compositionally biased region" description="Polar residues" evidence="1">
    <location>
        <begin position="336"/>
        <end position="350"/>
    </location>
</feature>
<feature type="compositionally biased region" description="Polar residues" evidence="1">
    <location>
        <begin position="34"/>
        <end position="43"/>
    </location>
</feature>
<dbReference type="RefSeq" id="XP_018125726.1">
    <property type="nucleotide sequence ID" value="XM_018279334.2"/>
</dbReference>
<feature type="region of interest" description="Disordered" evidence="1">
    <location>
        <begin position="636"/>
        <end position="673"/>
    </location>
</feature>
<dbReference type="EMBL" id="KV460276">
    <property type="protein sequence ID" value="OBT91993.1"/>
    <property type="molecule type" value="Genomic_DNA"/>
</dbReference>
<keyword evidence="3" id="KW-1185">Reference proteome</keyword>
<feature type="compositionally biased region" description="Basic residues" evidence="1">
    <location>
        <begin position="1965"/>
        <end position="1988"/>
    </location>
</feature>
<name>A0A1B8G834_9PEZI</name>
<feature type="region of interest" description="Disordered" evidence="1">
    <location>
        <begin position="1994"/>
        <end position="2013"/>
    </location>
</feature>
<evidence type="ECO:0000256" key="1">
    <source>
        <dbReference type="SAM" id="MobiDB-lite"/>
    </source>
</evidence>
<evidence type="ECO:0000313" key="3">
    <source>
        <dbReference type="Proteomes" id="UP000091956"/>
    </source>
</evidence>
<feature type="region of interest" description="Disordered" evidence="1">
    <location>
        <begin position="1"/>
        <end position="116"/>
    </location>
</feature>
<feature type="compositionally biased region" description="Basic residues" evidence="1">
    <location>
        <begin position="217"/>
        <end position="226"/>
    </location>
</feature>
<dbReference type="Proteomes" id="UP000091956">
    <property type="component" value="Unassembled WGS sequence"/>
</dbReference>
<feature type="region of interest" description="Disordered" evidence="1">
    <location>
        <begin position="276"/>
        <end position="355"/>
    </location>
</feature>
<proteinExistence type="predicted"/>
<feature type="compositionally biased region" description="Polar residues" evidence="1">
    <location>
        <begin position="66"/>
        <end position="82"/>
    </location>
</feature>
<sequence length="2013" mass="221465">MTKQDKDPDGLEPVEPRPRGPPPQTRSQRPSGDPSPSGSTKTAPVTPAAQSAHKPEITSGLGTAGKQDNPNIIAQQSPTSTQHLHRALQQPAPDQAKHGSSSQQPPPPPPPPNVIFDDEFREAQDITYEKLCEMVKDSDLDSFLAFRDQLLAVEESLGPGSNYLPLKQSLYRIELAIRGANILKSNRETAAASQVSSTELNVPEVGTSATVEAEPSKKRRKRKKRTGHEVVIADSTDGETASADTAKINIHNDPWPWEDNDADLEQTNRIESSLAELQSAPDSAAQLEEDLETEELLPPGDAEAPKKKGKKRRGKKKAQGGIDKGKQLAEDKSPAATASSYSPNLPTAAQASAEHTCDHKQHSRCSHTTWKNDDTTFSKVLAETIRELLSDTPLDSKLKLELHVDMNKVKRRVDEIEAADGDATILRTKKPLSTVSNKAPFSAFGKVATPKEQRAAAIHLLSSPKYYNAFLDYIEHLNYLVACGDEKAAAMADEADLVYNVVTKVYKEVSDNTRSKVDDTPLVESATHARRLAESAKKMKELQELEQGIRQPDDPTPATESPRPVSAQTIKDNTPSSAELETKAMSLIKQPPVLRRFVADYNAMRTNSDAYAVPKLQKQPFSLVGRKAPSMHPVANFEKESSSKGSRKAPSVRPAPNLEKEFPSNGTPKEPLTPKRAVYALAKSTSGEEAFSIISEYFASHTVNPESRKTVASYYVFDDAKMSAYLLKKAEIEERFTSSNNAELARVKDEIEKLWKCIVEERKARELKDSEEVEGESGPIICNPSKTKDFVDKVMRKMVKQFARSPTGVLRFLWPLKFIAEHPSIQEKTRAASVCVLTDLTQLSRYEPYLRKAKDMPWNQPTLSNLSAQQHVQLFMNAVSSMKTALESAPPCVLRCNANSNPSILPLTKRVGLPIKAQILYNIRDYESAYTATLDDEGRASVNMDFRLPAIDCPNYFRETAKELYEDAVGYAAFIEQKNKLANLPACFGDSEVRQSLVASALLLHSALAELDDSYPHERLRIMEVVAASRSYAILPPAMGSVAICRDAVTSYLSAVLKVETNFVREDIHYQAAADKSGDESAGSKGVGVHSKEHVPYVLGHWVPDAMAGEQIPGKPSVAEELVQPLQTTSIRILEATGDPPEELAPSQKKLKKELIAANYRKQQTVPLTQHEVQARARRIVSDSSMLSSFNKSKEAMEYDTGFEDNADEKFFKNEIKRIYAEIKKVMDAEIGLQEPASPVSSFMPPHTAQPSAPKEVDDATHLPNSSVTLIPSKSFIKSPVDCVSVHHLDFQTNLDKITTAALTLVPTPIIPHNQVVVYSPLGLPAHFDTSLRPNAAPLPSDPELAKECIIFETAREQRKSLAAYFAKSFHGYAYFLEFKTEAEEAVVATVLTNEEGSRARQILSVLDNVDSMVQMLRVGARRDAGKDNEHIRAAAADLVSVLDDRPRLMITMEAIEQLFDNESRHRNPTFSSLMGLKLSKRFDEMVTAVCYGLFVPEAIEDGKMSSQEQEPTAKHVPKIPPPGSIIDNKVRPFIGQGSKRMPKFTDPADVLVFATDMYPGLSDLLSGATPLSSCGKSDTTKLSEMEIEKVLGGLDSMPVPPQAVADLYKSRPPVPLSKVPRFTDADEAVAYMQSHMEGATAPISVSVAPNLSHSDIQDSKEAGSSLAIEKYGVSIPDEYTVVPDSTPEGRALGKAMEDIQLSACKGDVPTDYQMAALGKARRELYNSRLAKAPASTGNPNTAKRHHPTSLSVSARAENRAAANLLARSEAMTLVGTRYFPNAQYAAPSLKPQQISFSPAGFALPRPAPFKSPSAPSNNKPDALLVSLRTPITEKPLIAAPITVEGVHHEISKLYASINKSSDFHECRTSLRIPDPTSVEFQPLLDLNMIFATYKAIQVIEDRRIDVLLESAEEYQSSIEHTIKVTRLWNEGLDAALDTAKEYRLFNKRAIAAMNGEYDEMCQSPKRRSRKSEKRRKGMGKKLGAHRKSIIEDFEAPEEFHGDGPKLGSFRVR</sequence>
<feature type="compositionally biased region" description="Basic and acidic residues" evidence="1">
    <location>
        <begin position="323"/>
        <end position="333"/>
    </location>
</feature>
<feature type="region of interest" description="Disordered" evidence="1">
    <location>
        <begin position="193"/>
        <end position="261"/>
    </location>
</feature>
<feature type="region of interest" description="Disordered" evidence="1">
    <location>
        <begin position="1237"/>
        <end position="1259"/>
    </location>
</feature>
<feature type="region of interest" description="Disordered" evidence="1">
    <location>
        <begin position="540"/>
        <end position="579"/>
    </location>
</feature>
<dbReference type="OrthoDB" id="3437952at2759"/>
<gene>
    <name evidence="2" type="ORF">VE01_09927</name>
</gene>